<reference evidence="3 4" key="1">
    <citation type="journal article" date="2021" name="BMC Biol.">
        <title>Horizontally acquired antibacterial genes associated with adaptive radiation of ladybird beetles.</title>
        <authorList>
            <person name="Li H.S."/>
            <person name="Tang X.F."/>
            <person name="Huang Y.H."/>
            <person name="Xu Z.Y."/>
            <person name="Chen M.L."/>
            <person name="Du X.Y."/>
            <person name="Qiu B.Y."/>
            <person name="Chen P.T."/>
            <person name="Zhang W."/>
            <person name="Slipinski A."/>
            <person name="Escalona H.E."/>
            <person name="Waterhouse R.M."/>
            <person name="Zwick A."/>
            <person name="Pang H."/>
        </authorList>
    </citation>
    <scope>NUCLEOTIDE SEQUENCE [LARGE SCALE GENOMIC DNA]</scope>
    <source>
        <strain evidence="3">SYSU2018</strain>
    </source>
</reference>
<evidence type="ECO:0008006" key="5">
    <source>
        <dbReference type="Google" id="ProtNLM"/>
    </source>
</evidence>
<dbReference type="SUPFAM" id="SSF52972">
    <property type="entry name" value="ITPase-like"/>
    <property type="match status" value="1"/>
</dbReference>
<evidence type="ECO:0000313" key="4">
    <source>
        <dbReference type="Proteomes" id="UP001516400"/>
    </source>
</evidence>
<sequence length="122" mass="13379">MNQENGENNLRKNPVSPVTGISVTASLLTQTGLPNVVYSGLAIYYEGRIHNFTEVTTVYMMRLTDEEIENYLKTGEYIGKAGGFGVQGLAGSFVERIDGDINNVIGLPLSRLAKELKTILRL</sequence>
<dbReference type="InterPro" id="IPR003697">
    <property type="entry name" value="Maf-like"/>
</dbReference>
<dbReference type="EMBL" id="JABFTP020000144">
    <property type="protein sequence ID" value="KAL3281578.1"/>
    <property type="molecule type" value="Genomic_DNA"/>
</dbReference>
<comment type="cofactor">
    <cofactor evidence="1">
        <name>a divalent metal cation</name>
        <dbReference type="ChEBI" id="CHEBI:60240"/>
    </cofactor>
</comment>
<protein>
    <recommendedName>
        <fullName evidence="5">Maf-like protein</fullName>
    </recommendedName>
</protein>
<proteinExistence type="predicted"/>
<dbReference type="AlphaFoldDB" id="A0ABD2NS81"/>
<dbReference type="Proteomes" id="UP001516400">
    <property type="component" value="Unassembled WGS sequence"/>
</dbReference>
<dbReference type="InterPro" id="IPR029001">
    <property type="entry name" value="ITPase-like_fam"/>
</dbReference>
<keyword evidence="4" id="KW-1185">Reference proteome</keyword>
<evidence type="ECO:0000256" key="2">
    <source>
        <dbReference type="ARBA" id="ARBA00022801"/>
    </source>
</evidence>
<dbReference type="Pfam" id="PF02545">
    <property type="entry name" value="Maf"/>
    <property type="match status" value="1"/>
</dbReference>
<evidence type="ECO:0000256" key="1">
    <source>
        <dbReference type="ARBA" id="ARBA00001968"/>
    </source>
</evidence>
<dbReference type="GO" id="GO:0016787">
    <property type="term" value="F:hydrolase activity"/>
    <property type="evidence" value="ECO:0007669"/>
    <property type="project" value="UniProtKB-KW"/>
</dbReference>
<comment type="caution">
    <text evidence="3">The sequence shown here is derived from an EMBL/GenBank/DDBJ whole genome shotgun (WGS) entry which is preliminary data.</text>
</comment>
<evidence type="ECO:0000313" key="3">
    <source>
        <dbReference type="EMBL" id="KAL3281578.1"/>
    </source>
</evidence>
<dbReference type="PANTHER" id="PTHR43213:SF5">
    <property type="entry name" value="BIFUNCTIONAL DTTP_UTP PYROPHOSPHATASE_METHYLTRANSFERASE PROTEIN-RELATED"/>
    <property type="match status" value="1"/>
</dbReference>
<dbReference type="PANTHER" id="PTHR43213">
    <property type="entry name" value="BIFUNCTIONAL DTTP/UTP PYROPHOSPHATASE/METHYLTRANSFERASE PROTEIN-RELATED"/>
    <property type="match status" value="1"/>
</dbReference>
<organism evidence="3 4">
    <name type="scientific">Cryptolaemus montrouzieri</name>
    <dbReference type="NCBI Taxonomy" id="559131"/>
    <lineage>
        <taxon>Eukaryota</taxon>
        <taxon>Metazoa</taxon>
        <taxon>Ecdysozoa</taxon>
        <taxon>Arthropoda</taxon>
        <taxon>Hexapoda</taxon>
        <taxon>Insecta</taxon>
        <taxon>Pterygota</taxon>
        <taxon>Neoptera</taxon>
        <taxon>Endopterygota</taxon>
        <taxon>Coleoptera</taxon>
        <taxon>Polyphaga</taxon>
        <taxon>Cucujiformia</taxon>
        <taxon>Coccinelloidea</taxon>
        <taxon>Coccinellidae</taxon>
        <taxon>Scymninae</taxon>
        <taxon>Scymnini</taxon>
        <taxon>Cryptolaemus</taxon>
    </lineage>
</organism>
<gene>
    <name evidence="3" type="ORF">HHI36_004786</name>
</gene>
<dbReference type="Gene3D" id="3.90.950.10">
    <property type="match status" value="1"/>
</dbReference>
<keyword evidence="2" id="KW-0378">Hydrolase</keyword>
<name>A0ABD2NS81_9CUCU</name>
<accession>A0ABD2NS81</accession>